<evidence type="ECO:0000313" key="3">
    <source>
        <dbReference type="Proteomes" id="UP000678317"/>
    </source>
</evidence>
<evidence type="ECO:0000256" key="1">
    <source>
        <dbReference type="SAM" id="MobiDB-lite"/>
    </source>
</evidence>
<proteinExistence type="predicted"/>
<gene>
    <name evidence="2" type="ORF">J4035_05640</name>
</gene>
<name>A0ABS3SEE3_9CELL</name>
<feature type="compositionally biased region" description="Basic residues" evidence="1">
    <location>
        <begin position="800"/>
        <end position="815"/>
    </location>
</feature>
<dbReference type="Proteomes" id="UP000678317">
    <property type="component" value="Unassembled WGS sequence"/>
</dbReference>
<comment type="caution">
    <text evidence="2">The sequence shown here is derived from an EMBL/GenBank/DDBJ whole genome shotgun (WGS) entry which is preliminary data.</text>
</comment>
<feature type="region of interest" description="Disordered" evidence="1">
    <location>
        <begin position="592"/>
        <end position="613"/>
    </location>
</feature>
<feature type="compositionally biased region" description="Basic and acidic residues" evidence="1">
    <location>
        <begin position="592"/>
        <end position="612"/>
    </location>
</feature>
<evidence type="ECO:0008006" key="4">
    <source>
        <dbReference type="Google" id="ProtNLM"/>
    </source>
</evidence>
<feature type="compositionally biased region" description="Basic and acidic residues" evidence="1">
    <location>
        <begin position="776"/>
        <end position="785"/>
    </location>
</feature>
<dbReference type="RefSeq" id="WP_208288953.1">
    <property type="nucleotide sequence ID" value="NZ_CP074404.1"/>
</dbReference>
<evidence type="ECO:0000313" key="2">
    <source>
        <dbReference type="EMBL" id="MBO3084114.1"/>
    </source>
</evidence>
<organism evidence="2 3">
    <name type="scientific">Cellulomonas fengjieae</name>
    <dbReference type="NCBI Taxonomy" id="2819978"/>
    <lineage>
        <taxon>Bacteria</taxon>
        <taxon>Bacillati</taxon>
        <taxon>Actinomycetota</taxon>
        <taxon>Actinomycetes</taxon>
        <taxon>Micrococcales</taxon>
        <taxon>Cellulomonadaceae</taxon>
        <taxon>Cellulomonas</taxon>
    </lineage>
</organism>
<sequence length="815" mass="88996">MTSHEAVYISPEGQRLRVVAGSSAALESAVQLLVAYADAEEKEKETEREGVRSAVGLAVEVERTATALSDLLSGHDALDVMSMLRQYLVPPDLALWSEGGSRIADSWACAEVVALVLLGSGLPERSNPSARTAEIVPDLVQAAARVVYLADFASMATRAEAVQQSASEAAVSDIAWRLRSYETTVRGRQYVSMAERINEATLRRPNADATWRRVLGFGYADVLAVRETLVDVLGAEHQAVLERIADAAATDAAPDAGTLAALRSLFMTPSVLDLITPGQVAGHTGLDPDVVTRVLDVFSVAPNGRTSLELIEEFVAGRNPMAGKGIIKAPGRGYLVLPGAIALDEIRRAAEAPIAKDAAAWAKYGKGRDATAEALVADTFHRLVQGHGDIHRQLRYRAAPRAGQAVDLSASSTSARQAESAEADALLVLDGVALCIEVKAGSIRTPSRQGRTTHLHRDLKETVRKAAAQADRLRTLMATHHGLWLEDGSWLDLPDIREIYSVVVTLDDLGPAALDVEALVRSGVLTQTILPWIVSVHDILVIAELFDRPEEFLTYLRRRTNRDAALWVTAVDELDIVMWFIGGGFYFEPDPDRLHHDHPGGRPPTAKDRRNYADQGRTVVGTFTDPLDAWFYSREGSSSAPATRPTRDSNEFVRGIIDQMTAHGAPGWWRTSSDLDGHSARAQQALADNALGALRLSARDGQFHTYATGGTSDSGRWLFIFATGPDTPKNIDHLSLYLRAKKHQEHADRAMAFFLRPDGKPRMTLWMPDPPSPDPELDRLAREMKLVPPDRTPRVLPPHAKPRAIRRASNKHRRR</sequence>
<keyword evidence="3" id="KW-1185">Reference proteome</keyword>
<reference evidence="2 3" key="1">
    <citation type="submission" date="2021-03" db="EMBL/GenBank/DDBJ databases">
        <title>novel species in genus Cellulomonas.</title>
        <authorList>
            <person name="Zhang G."/>
        </authorList>
    </citation>
    <scope>NUCLEOTIDE SEQUENCE [LARGE SCALE GENOMIC DNA]</scope>
    <source>
        <strain evidence="3">zg-ZUI188</strain>
    </source>
</reference>
<accession>A0ABS3SEE3</accession>
<dbReference type="EMBL" id="JAGFBM010000001">
    <property type="protein sequence ID" value="MBO3084114.1"/>
    <property type="molecule type" value="Genomic_DNA"/>
</dbReference>
<protein>
    <recommendedName>
        <fullName evidence="4">Preprotein translocase subunit SecA</fullName>
    </recommendedName>
</protein>
<feature type="region of interest" description="Disordered" evidence="1">
    <location>
        <begin position="767"/>
        <end position="815"/>
    </location>
</feature>